<dbReference type="FunFam" id="3.40.50.10860:FF:000005">
    <property type="entry name" value="C-1-tetrahydrofolate synthase, cytoplasmic, putative"/>
    <property type="match status" value="1"/>
</dbReference>
<evidence type="ECO:0000256" key="1">
    <source>
        <dbReference type="ARBA" id="ARBA00004777"/>
    </source>
</evidence>
<evidence type="ECO:0000313" key="15">
    <source>
        <dbReference type="EMBL" id="KKZ13679.1"/>
    </source>
</evidence>
<dbReference type="GO" id="GO:0004477">
    <property type="term" value="F:methenyltetrahydrofolate cyclohydrolase activity"/>
    <property type="evidence" value="ECO:0007669"/>
    <property type="project" value="UniProtKB-UniRule"/>
</dbReference>
<dbReference type="PRINTS" id="PR00085">
    <property type="entry name" value="THFDHDRGNASE"/>
</dbReference>
<dbReference type="InterPro" id="IPR036291">
    <property type="entry name" value="NAD(P)-bd_dom_sf"/>
</dbReference>
<dbReference type="Proteomes" id="UP000035037">
    <property type="component" value="Unassembled WGS sequence"/>
</dbReference>
<keyword evidence="4 12" id="KW-0028">Amino-acid biosynthesis</keyword>
<evidence type="ECO:0000256" key="2">
    <source>
        <dbReference type="ARBA" id="ARBA00011738"/>
    </source>
</evidence>
<dbReference type="EMBL" id="JYFQ01000077">
    <property type="protein sequence ID" value="KKZ13679.1"/>
    <property type="molecule type" value="Genomic_DNA"/>
</dbReference>
<proteinExistence type="inferred from homology"/>
<dbReference type="PROSITE" id="PS00767">
    <property type="entry name" value="THF_DHG_CYH_2"/>
    <property type="match status" value="1"/>
</dbReference>
<feature type="domain" description="Tetrahydrofolate dehydrogenase/cyclohydrolase NAD(P)-binding" evidence="14">
    <location>
        <begin position="140"/>
        <end position="287"/>
    </location>
</feature>
<evidence type="ECO:0000313" key="16">
    <source>
        <dbReference type="Proteomes" id="UP000035037"/>
    </source>
</evidence>
<name>A0A0G8AWF2_9SYNE</name>
<keyword evidence="6 12" id="KW-0378">Hydrolase</keyword>
<comment type="function">
    <text evidence="12">Catalyzes the oxidation of 5,10-methylenetetrahydrofolate to 5,10-methenyltetrahydrofolate and then the hydrolysis of 5,10-methenyltetrahydrofolate to 10-formyltetrahydrofolate.</text>
</comment>
<dbReference type="InterPro" id="IPR020631">
    <property type="entry name" value="THF_DH/CycHdrlase_NAD-bd_dom"/>
</dbReference>
<keyword evidence="8 12" id="KW-0560">Oxidoreductase</keyword>
<gene>
    <name evidence="12" type="primary">folD</name>
    <name evidence="15" type="ORF">TQ37_03740</name>
</gene>
<dbReference type="GO" id="GO:0004488">
    <property type="term" value="F:methylenetetrahydrofolate dehydrogenase (NADP+) activity"/>
    <property type="evidence" value="ECO:0007669"/>
    <property type="project" value="UniProtKB-UniRule"/>
</dbReference>
<reference evidence="15 16" key="1">
    <citation type="submission" date="2015-02" db="EMBL/GenBank/DDBJ databases">
        <authorList>
            <person name="Slaby B."/>
            <person name="Hentschel U."/>
        </authorList>
    </citation>
    <scope>NUCLEOTIDE SEQUENCE [LARGE SCALE GENOMIC DNA]</scope>
    <source>
        <strain evidence="15">15L</strain>
    </source>
</reference>
<evidence type="ECO:0000256" key="9">
    <source>
        <dbReference type="ARBA" id="ARBA00023102"/>
    </source>
</evidence>
<dbReference type="AlphaFoldDB" id="A0A0G8AWF2"/>
<dbReference type="NCBIfam" id="NF010783">
    <property type="entry name" value="PRK14186.1"/>
    <property type="match status" value="1"/>
</dbReference>
<dbReference type="Pfam" id="PF00763">
    <property type="entry name" value="THF_DHG_CYH"/>
    <property type="match status" value="1"/>
</dbReference>
<feature type="domain" description="Tetrahydrofolate dehydrogenase/cyclohydrolase catalytic" evidence="13">
    <location>
        <begin position="5"/>
        <end position="121"/>
    </location>
</feature>
<evidence type="ECO:0000256" key="3">
    <source>
        <dbReference type="ARBA" id="ARBA00022563"/>
    </source>
</evidence>
<dbReference type="InterPro" id="IPR000672">
    <property type="entry name" value="THF_DH/CycHdrlase"/>
</dbReference>
<dbReference type="SUPFAM" id="SSF51735">
    <property type="entry name" value="NAD(P)-binding Rossmann-fold domains"/>
    <property type="match status" value="1"/>
</dbReference>
<dbReference type="GO" id="GO:0035999">
    <property type="term" value="P:tetrahydrofolate interconversion"/>
    <property type="evidence" value="ECO:0007669"/>
    <property type="project" value="UniProtKB-UniRule"/>
</dbReference>
<evidence type="ECO:0000256" key="7">
    <source>
        <dbReference type="ARBA" id="ARBA00022857"/>
    </source>
</evidence>
<evidence type="ECO:0000256" key="4">
    <source>
        <dbReference type="ARBA" id="ARBA00022605"/>
    </source>
</evidence>
<keyword evidence="9 12" id="KW-0368">Histidine biosynthesis</keyword>
<comment type="catalytic activity">
    <reaction evidence="12">
        <text>(6R)-5,10-methylene-5,6,7,8-tetrahydrofolate + NADP(+) = (6R)-5,10-methenyltetrahydrofolate + NADPH</text>
        <dbReference type="Rhea" id="RHEA:22812"/>
        <dbReference type="ChEBI" id="CHEBI:15636"/>
        <dbReference type="ChEBI" id="CHEBI:57455"/>
        <dbReference type="ChEBI" id="CHEBI:57783"/>
        <dbReference type="ChEBI" id="CHEBI:58349"/>
        <dbReference type="EC" id="1.5.1.5"/>
    </reaction>
</comment>
<dbReference type="EC" id="3.5.4.9" evidence="12"/>
<dbReference type="Gene3D" id="3.40.50.720">
    <property type="entry name" value="NAD(P)-binding Rossmann-like Domain"/>
    <property type="match status" value="1"/>
</dbReference>
<keyword evidence="11 12" id="KW-0511">Multifunctional enzyme</keyword>
<dbReference type="PANTHER" id="PTHR48099">
    <property type="entry name" value="C-1-TETRAHYDROFOLATE SYNTHASE, CYTOPLASMIC-RELATED"/>
    <property type="match status" value="1"/>
</dbReference>
<comment type="caution">
    <text evidence="12">Lacks conserved residue(s) required for the propagation of feature annotation.</text>
</comment>
<comment type="subunit">
    <text evidence="2 12">Homodimer.</text>
</comment>
<dbReference type="InterPro" id="IPR046346">
    <property type="entry name" value="Aminoacid_DH-like_N_sf"/>
</dbReference>
<evidence type="ECO:0000256" key="5">
    <source>
        <dbReference type="ARBA" id="ARBA00022755"/>
    </source>
</evidence>
<dbReference type="GO" id="GO:0005829">
    <property type="term" value="C:cytosol"/>
    <property type="evidence" value="ECO:0007669"/>
    <property type="project" value="TreeGrafter"/>
</dbReference>
<feature type="binding site" evidence="12">
    <location>
        <begin position="166"/>
        <end position="168"/>
    </location>
    <ligand>
        <name>NADP(+)</name>
        <dbReference type="ChEBI" id="CHEBI:58349"/>
    </ligand>
</feature>
<evidence type="ECO:0000259" key="14">
    <source>
        <dbReference type="Pfam" id="PF02882"/>
    </source>
</evidence>
<dbReference type="Pfam" id="PF02882">
    <property type="entry name" value="THF_DHG_CYH_C"/>
    <property type="match status" value="1"/>
</dbReference>
<comment type="caution">
    <text evidence="15">The sequence shown here is derived from an EMBL/GenBank/DDBJ whole genome shotgun (WGS) entry which is preliminary data.</text>
</comment>
<dbReference type="PANTHER" id="PTHR48099:SF5">
    <property type="entry name" value="C-1-TETRAHYDROFOLATE SYNTHASE, CYTOPLASMIC"/>
    <property type="match status" value="1"/>
</dbReference>
<dbReference type="STRING" id="431041.FLM9_1327"/>
<evidence type="ECO:0000256" key="12">
    <source>
        <dbReference type="HAMAP-Rule" id="MF_01576"/>
    </source>
</evidence>
<dbReference type="FunFam" id="3.40.50.720:FF:000006">
    <property type="entry name" value="Bifunctional protein FolD"/>
    <property type="match status" value="1"/>
</dbReference>
<dbReference type="GO" id="GO:0009086">
    <property type="term" value="P:methionine biosynthetic process"/>
    <property type="evidence" value="ECO:0007669"/>
    <property type="project" value="UniProtKB-KW"/>
</dbReference>
<evidence type="ECO:0000259" key="13">
    <source>
        <dbReference type="Pfam" id="PF00763"/>
    </source>
</evidence>
<dbReference type="EC" id="1.5.1.5" evidence="12"/>
<dbReference type="InterPro" id="IPR020867">
    <property type="entry name" value="THF_DH/CycHdrlase_CS"/>
</dbReference>
<protein>
    <recommendedName>
        <fullName evidence="12">Bifunctional protein FolD</fullName>
    </recommendedName>
    <domain>
        <recommendedName>
            <fullName evidence="12">Methylenetetrahydrofolate dehydrogenase</fullName>
            <ecNumber evidence="12">1.5.1.5</ecNumber>
        </recommendedName>
    </domain>
    <domain>
        <recommendedName>
            <fullName evidence="12">Methenyltetrahydrofolate cyclohydrolase</fullName>
            <ecNumber evidence="12">3.5.4.9</ecNumber>
        </recommendedName>
    </domain>
</protein>
<dbReference type="PROSITE" id="PS00766">
    <property type="entry name" value="THF_DHG_CYH_1"/>
    <property type="match status" value="1"/>
</dbReference>
<keyword evidence="7 12" id="KW-0521">NADP</keyword>
<organism evidence="15 16">
    <name type="scientific">Candidatus Synechococcus spongiarum 15L</name>
    <dbReference type="NCBI Taxonomy" id="1608419"/>
    <lineage>
        <taxon>Bacteria</taxon>
        <taxon>Bacillati</taxon>
        <taxon>Cyanobacteriota</taxon>
        <taxon>Cyanophyceae</taxon>
        <taxon>Synechococcales</taxon>
        <taxon>Synechococcaceae</taxon>
        <taxon>Synechococcus</taxon>
    </lineage>
</organism>
<evidence type="ECO:0000256" key="8">
    <source>
        <dbReference type="ARBA" id="ARBA00023002"/>
    </source>
</evidence>
<evidence type="ECO:0000256" key="6">
    <source>
        <dbReference type="ARBA" id="ARBA00022801"/>
    </source>
</evidence>
<dbReference type="Gene3D" id="3.40.50.10860">
    <property type="entry name" value="Leucine Dehydrogenase, chain A, domain 1"/>
    <property type="match status" value="1"/>
</dbReference>
<keyword evidence="10 12" id="KW-0486">Methionine biosynthesis</keyword>
<evidence type="ECO:0000256" key="10">
    <source>
        <dbReference type="ARBA" id="ARBA00023167"/>
    </source>
</evidence>
<dbReference type="SUPFAM" id="SSF53223">
    <property type="entry name" value="Aminoacid dehydrogenase-like, N-terminal domain"/>
    <property type="match status" value="1"/>
</dbReference>
<sequence>MAKHLNGRLLAARYEASLRASIAQHRASAGCPPPGLAVVRVGDDPASGVYVRKKAQACGRVGIESRMVHHVAVASQQEVLESIHQLNADPSCDGILVQLPVPSTLDARQLLLAVDPAKDVDGLHPLNLGRLVRGEPGLRSCTPAGVMALLAHGGIAPEGMRALVIGRSVLVGQPMGILLQQANATVTVAHSRTRDLSDHCRQAELLVVAAGQPGLVGADRVRPGAVVVDVGIHRVPPRQQGERAALCGDVCFAAVEPLASHITPVPGGVGPMTVAMLLCNTVQAWRQRCGGGAPRPAETDCLH</sequence>
<comment type="catalytic activity">
    <reaction evidence="12">
        <text>(6R)-5,10-methenyltetrahydrofolate + H2O = (6R)-10-formyltetrahydrofolate + H(+)</text>
        <dbReference type="Rhea" id="RHEA:23700"/>
        <dbReference type="ChEBI" id="CHEBI:15377"/>
        <dbReference type="ChEBI" id="CHEBI:15378"/>
        <dbReference type="ChEBI" id="CHEBI:57455"/>
        <dbReference type="ChEBI" id="CHEBI:195366"/>
        <dbReference type="EC" id="3.5.4.9"/>
    </reaction>
</comment>
<reference evidence="15 16" key="2">
    <citation type="submission" date="2015-05" db="EMBL/GenBank/DDBJ databases">
        <title>Lifestyle Evolution in Cyanobacterial Symbionts of Sponges.</title>
        <authorList>
            <person name="Burgsdorf I."/>
            <person name="Slaby B.M."/>
            <person name="Handley K.M."/>
            <person name="Haber M."/>
            <person name="Blom J."/>
            <person name="Marshall C.W."/>
            <person name="Gilbert J.A."/>
            <person name="Hentschel U."/>
            <person name="Steindler L."/>
        </authorList>
    </citation>
    <scope>NUCLEOTIDE SEQUENCE [LARGE SCALE GENOMIC DNA]</scope>
    <source>
        <strain evidence="15">15L</strain>
    </source>
</reference>
<dbReference type="GO" id="GO:0006164">
    <property type="term" value="P:purine nucleotide biosynthetic process"/>
    <property type="evidence" value="ECO:0007669"/>
    <property type="project" value="UniProtKB-KW"/>
</dbReference>
<keyword evidence="3 12" id="KW-0554">One-carbon metabolism</keyword>
<dbReference type="CDD" id="cd01080">
    <property type="entry name" value="NAD_bind_m-THF_DH_Cyclohyd"/>
    <property type="match status" value="1"/>
</dbReference>
<keyword evidence="5 12" id="KW-0658">Purine biosynthesis</keyword>
<accession>A0A0G8AWF2</accession>
<dbReference type="GO" id="GO:0000105">
    <property type="term" value="P:L-histidine biosynthetic process"/>
    <property type="evidence" value="ECO:0007669"/>
    <property type="project" value="UniProtKB-KW"/>
</dbReference>
<dbReference type="UniPathway" id="UPA00193"/>
<dbReference type="HAMAP" id="MF_01576">
    <property type="entry name" value="THF_DHG_CYH"/>
    <property type="match status" value="1"/>
</dbReference>
<feature type="binding site" evidence="12">
    <location>
        <position position="232"/>
    </location>
    <ligand>
        <name>NADP(+)</name>
        <dbReference type="ChEBI" id="CHEBI:58349"/>
    </ligand>
</feature>
<dbReference type="PATRIC" id="fig|1608419.3.peg.2213"/>
<comment type="similarity">
    <text evidence="12">Belongs to the tetrahydrofolate dehydrogenase/cyclohydrolase family.</text>
</comment>
<evidence type="ECO:0000256" key="11">
    <source>
        <dbReference type="ARBA" id="ARBA00023268"/>
    </source>
</evidence>
<dbReference type="InterPro" id="IPR020630">
    <property type="entry name" value="THF_DH/CycHdrlase_cat_dom"/>
</dbReference>
<comment type="pathway">
    <text evidence="1 12">One-carbon metabolism; tetrahydrofolate interconversion.</text>
</comment>